<evidence type="ECO:0000313" key="3">
    <source>
        <dbReference type="Proteomes" id="UP000283589"/>
    </source>
</evidence>
<evidence type="ECO:0000313" key="1">
    <source>
        <dbReference type="EMBL" id="RGV35823.1"/>
    </source>
</evidence>
<dbReference type="AlphaFoldDB" id="A0A415QLB7"/>
<dbReference type="EMBL" id="QRZA01000003">
    <property type="protein sequence ID" value="RGV35823.1"/>
    <property type="molecule type" value="Genomic_DNA"/>
</dbReference>
<name>A0A415QLB7_9BACT</name>
<dbReference type="EMBL" id="QRPV01000005">
    <property type="protein sequence ID" value="RHM44772.1"/>
    <property type="molecule type" value="Genomic_DNA"/>
</dbReference>
<gene>
    <name evidence="1" type="ORF">DWW18_03300</name>
    <name evidence="2" type="ORF">DWZ68_06545</name>
</gene>
<dbReference type="Pfam" id="PF16132">
    <property type="entry name" value="DUF4843"/>
    <property type="match status" value="1"/>
</dbReference>
<evidence type="ECO:0000313" key="4">
    <source>
        <dbReference type="Proteomes" id="UP000286038"/>
    </source>
</evidence>
<dbReference type="Proteomes" id="UP000283589">
    <property type="component" value="Unassembled WGS sequence"/>
</dbReference>
<proteinExistence type="predicted"/>
<dbReference type="InterPro" id="IPR032299">
    <property type="entry name" value="DUF4843"/>
</dbReference>
<organism evidence="2 4">
    <name type="scientific">Butyricimonas virosa</name>
    <dbReference type="NCBI Taxonomy" id="544645"/>
    <lineage>
        <taxon>Bacteria</taxon>
        <taxon>Pseudomonadati</taxon>
        <taxon>Bacteroidota</taxon>
        <taxon>Bacteroidia</taxon>
        <taxon>Bacteroidales</taxon>
        <taxon>Odoribacteraceae</taxon>
        <taxon>Butyricimonas</taxon>
    </lineage>
</organism>
<comment type="caution">
    <text evidence="2">The sequence shown here is derived from an EMBL/GenBank/DDBJ whole genome shotgun (WGS) entry which is preliminary data.</text>
</comment>
<dbReference type="InterPro" id="IPR038081">
    <property type="entry name" value="CalX-like_sf"/>
</dbReference>
<evidence type="ECO:0000313" key="2">
    <source>
        <dbReference type="EMBL" id="RHM44772.1"/>
    </source>
</evidence>
<reference evidence="3 4" key="1">
    <citation type="submission" date="2018-08" db="EMBL/GenBank/DDBJ databases">
        <title>A genome reference for cultivated species of the human gut microbiota.</title>
        <authorList>
            <person name="Zou Y."/>
            <person name="Xue W."/>
            <person name="Luo G."/>
        </authorList>
    </citation>
    <scope>NUCLEOTIDE SEQUENCE [LARGE SCALE GENOMIC DNA]</scope>
    <source>
        <strain evidence="1 3">AF14-49</strain>
        <strain evidence="2 4">AF34-33</strain>
    </source>
</reference>
<dbReference type="Gene3D" id="2.60.40.2030">
    <property type="match status" value="1"/>
</dbReference>
<protein>
    <submittedName>
        <fullName evidence="2">DUF4843 domain-containing protein</fullName>
    </submittedName>
</protein>
<accession>A0A415QLB7</accession>
<sequence length="257" mass="29991">MYSRCRIMNWNLVIFNKMDTMKKLYYIILGLLVGLVACQENDKTDFDSNGAVYFQVNPSSWSDTRDSIVYSFAGKDGDSQTLNVQVNLMGETVNYERHVRVVVNSGKTTAQEGIHYAALEEEYILPAEAFSMNIPVVLYNKDPRLEEEAFQLVLDLEPSDDLELGLTARATVRVIISNVLTRPYYWEDMYMDYVFGPYSRVKHEYCIRELGMDFPQTLDEYRNNYEAWQAYGKYMDNFFYENYPILDENGLAIEPWL</sequence>
<dbReference type="Proteomes" id="UP000286038">
    <property type="component" value="Unassembled WGS sequence"/>
</dbReference>